<feature type="transmembrane region" description="Helical" evidence="8">
    <location>
        <begin position="68"/>
        <end position="85"/>
    </location>
</feature>
<comment type="subcellular location">
    <subcellularLocation>
        <location evidence="1">Cell membrane</location>
        <topology evidence="1">Multi-pass membrane protein</topology>
    </subcellularLocation>
</comment>
<evidence type="ECO:0000256" key="5">
    <source>
        <dbReference type="ARBA" id="ARBA00022692"/>
    </source>
</evidence>
<reference evidence="9" key="1">
    <citation type="journal article" date="2014" name="Int. J. Syst. Evol. Microbiol.">
        <title>Complete genome sequence of Corynebacterium casei LMG S-19264T (=DSM 44701T), isolated from a smear-ripened cheese.</title>
        <authorList>
            <consortium name="US DOE Joint Genome Institute (JGI-PGF)"/>
            <person name="Walter F."/>
            <person name="Albersmeier A."/>
            <person name="Kalinowski J."/>
            <person name="Ruckert C."/>
        </authorList>
    </citation>
    <scope>NUCLEOTIDE SEQUENCE</scope>
    <source>
        <strain evidence="9">CGMCC 1.6293</strain>
    </source>
</reference>
<keyword evidence="10" id="KW-1185">Reference proteome</keyword>
<evidence type="ECO:0000256" key="1">
    <source>
        <dbReference type="ARBA" id="ARBA00004651"/>
    </source>
</evidence>
<dbReference type="PANTHER" id="PTHR34979:SF1">
    <property type="entry name" value="INNER MEMBRANE PROTEIN YGAZ"/>
    <property type="match status" value="1"/>
</dbReference>
<evidence type="ECO:0000256" key="4">
    <source>
        <dbReference type="ARBA" id="ARBA00022475"/>
    </source>
</evidence>
<dbReference type="GO" id="GO:0005886">
    <property type="term" value="C:plasma membrane"/>
    <property type="evidence" value="ECO:0007669"/>
    <property type="project" value="UniProtKB-SubCell"/>
</dbReference>
<evidence type="ECO:0000313" key="9">
    <source>
        <dbReference type="EMBL" id="GGL99365.1"/>
    </source>
</evidence>
<keyword evidence="4" id="KW-1003">Cell membrane</keyword>
<dbReference type="AlphaFoldDB" id="A0A917SWJ3"/>
<keyword evidence="3" id="KW-0813">Transport</keyword>
<dbReference type="InterPro" id="IPR011606">
    <property type="entry name" value="Brnchd-chn_aa_trnsp_permease"/>
</dbReference>
<dbReference type="RefSeq" id="WP_028287943.1">
    <property type="nucleotide sequence ID" value="NZ_BMLF01000001.1"/>
</dbReference>
<dbReference type="Pfam" id="PF03591">
    <property type="entry name" value="AzlC"/>
    <property type="match status" value="1"/>
</dbReference>
<sequence>MTTTVKSAYWKGVREGAPFFFIVSPFALLFGVVATEAGLNILEALAFSVAVIAGAAQFTALQLLQDDAPAIIALVSALAVNLRMAMYSATLTPHLGAAPMWKRVFVAYFLVDQSFALSVGAYEKHRDWSMSQKLAYFFGVVTPICPFWYVFTVVGAMIGEAMPASLGLDFAMPITFIAMVAPMLRSLPHLAACFVAVTASLLLVSLPLNLGLLAAGLLGMMAGAAVEQWVARVKPGHVPQAKEAEA</sequence>
<dbReference type="PANTHER" id="PTHR34979">
    <property type="entry name" value="INNER MEMBRANE PROTEIN YGAZ"/>
    <property type="match status" value="1"/>
</dbReference>
<feature type="transmembrane region" description="Helical" evidence="8">
    <location>
        <begin position="41"/>
        <end position="61"/>
    </location>
</feature>
<protein>
    <submittedName>
        <fullName evidence="9">Branched-chain amino acid transporter AzlC</fullName>
    </submittedName>
</protein>
<comment type="caution">
    <text evidence="9">The sequence shown here is derived from an EMBL/GenBank/DDBJ whole genome shotgun (WGS) entry which is preliminary data.</text>
</comment>
<feature type="transmembrane region" description="Helical" evidence="8">
    <location>
        <begin position="16"/>
        <end position="35"/>
    </location>
</feature>
<reference evidence="9" key="2">
    <citation type="submission" date="2020-09" db="EMBL/GenBank/DDBJ databases">
        <authorList>
            <person name="Sun Q."/>
            <person name="Zhou Y."/>
        </authorList>
    </citation>
    <scope>NUCLEOTIDE SEQUENCE</scope>
    <source>
        <strain evidence="9">CGMCC 1.6293</strain>
    </source>
</reference>
<comment type="similarity">
    <text evidence="2">Belongs to the AzlC family.</text>
</comment>
<name>A0A917SWJ3_9RHOB</name>
<feature type="transmembrane region" description="Helical" evidence="8">
    <location>
        <begin position="164"/>
        <end position="184"/>
    </location>
</feature>
<gene>
    <name evidence="9" type="ORF">GCM10011534_21510</name>
</gene>
<proteinExistence type="inferred from homology"/>
<feature type="transmembrane region" description="Helical" evidence="8">
    <location>
        <begin position="134"/>
        <end position="158"/>
    </location>
</feature>
<evidence type="ECO:0000313" key="10">
    <source>
        <dbReference type="Proteomes" id="UP000649829"/>
    </source>
</evidence>
<evidence type="ECO:0000256" key="2">
    <source>
        <dbReference type="ARBA" id="ARBA00010735"/>
    </source>
</evidence>
<dbReference type="GO" id="GO:1903785">
    <property type="term" value="P:L-valine transmembrane transport"/>
    <property type="evidence" value="ECO:0007669"/>
    <property type="project" value="TreeGrafter"/>
</dbReference>
<feature type="transmembrane region" description="Helical" evidence="8">
    <location>
        <begin position="191"/>
        <end position="218"/>
    </location>
</feature>
<keyword evidence="7 8" id="KW-0472">Membrane</keyword>
<evidence type="ECO:0000256" key="6">
    <source>
        <dbReference type="ARBA" id="ARBA00022989"/>
    </source>
</evidence>
<evidence type="ECO:0000256" key="3">
    <source>
        <dbReference type="ARBA" id="ARBA00022448"/>
    </source>
</evidence>
<dbReference type="Proteomes" id="UP000649829">
    <property type="component" value="Unassembled WGS sequence"/>
</dbReference>
<evidence type="ECO:0000256" key="8">
    <source>
        <dbReference type="SAM" id="Phobius"/>
    </source>
</evidence>
<feature type="transmembrane region" description="Helical" evidence="8">
    <location>
        <begin position="105"/>
        <end position="122"/>
    </location>
</feature>
<evidence type="ECO:0000256" key="7">
    <source>
        <dbReference type="ARBA" id="ARBA00023136"/>
    </source>
</evidence>
<organism evidence="9 10">
    <name type="scientific">Pseudooceanicola nanhaiensis</name>
    <dbReference type="NCBI Taxonomy" id="375761"/>
    <lineage>
        <taxon>Bacteria</taxon>
        <taxon>Pseudomonadati</taxon>
        <taxon>Pseudomonadota</taxon>
        <taxon>Alphaproteobacteria</taxon>
        <taxon>Rhodobacterales</taxon>
        <taxon>Paracoccaceae</taxon>
        <taxon>Pseudooceanicola</taxon>
    </lineage>
</organism>
<keyword evidence="6 8" id="KW-1133">Transmembrane helix</keyword>
<dbReference type="EMBL" id="BMLF01000001">
    <property type="protein sequence ID" value="GGL99365.1"/>
    <property type="molecule type" value="Genomic_DNA"/>
</dbReference>
<keyword evidence="5 8" id="KW-0812">Transmembrane</keyword>
<accession>A0A917SWJ3</accession>